<feature type="signal peptide" evidence="2">
    <location>
        <begin position="1"/>
        <end position="19"/>
    </location>
</feature>
<reference evidence="4 5" key="1">
    <citation type="submission" date="2022-09" db="EMBL/GenBank/DDBJ databases">
        <title>Genome sequencing of Flavivirga sp. MEBiC05379.</title>
        <authorList>
            <person name="Oh H.-M."/>
            <person name="Kwon K.K."/>
            <person name="Park M.J."/>
            <person name="Yang S.-H."/>
        </authorList>
    </citation>
    <scope>NUCLEOTIDE SEQUENCE [LARGE SCALE GENOMIC DNA]</scope>
    <source>
        <strain evidence="4 5">MEBiC05379</strain>
    </source>
</reference>
<dbReference type="Pfam" id="PF13899">
    <property type="entry name" value="Thioredoxin_7"/>
    <property type="match status" value="1"/>
</dbReference>
<proteinExistence type="predicted"/>
<dbReference type="RefSeq" id="WP_303307758.1">
    <property type="nucleotide sequence ID" value="NZ_JAODOP010000004.1"/>
</dbReference>
<sequence length="171" mass="19478">MKYLVCCFIILFSFQNAIFAQESAEVIMENAKVKAKKENKNVLIIFHASWCGWCKKMDDNMNDPVCKDLFDKSFVTEHLVVMEPDKKSHLENPGAEDMFKQYTGGKQTGIPFFLIFNSDGKLIEDSFDSNKQNLGCPASKKEVAEFIKILKNTTSLNDEELAVISKKFTLK</sequence>
<feature type="domain" description="Thioredoxin" evidence="3">
    <location>
        <begin position="17"/>
        <end position="152"/>
    </location>
</feature>
<dbReference type="InterPro" id="IPR036249">
    <property type="entry name" value="Thioredoxin-like_sf"/>
</dbReference>
<feature type="chain" id="PRO_5046709320" evidence="2">
    <location>
        <begin position="20"/>
        <end position="171"/>
    </location>
</feature>
<name>A0ABU7XXN5_9FLAO</name>
<evidence type="ECO:0000259" key="3">
    <source>
        <dbReference type="PROSITE" id="PS51352"/>
    </source>
</evidence>
<dbReference type="Proteomes" id="UP001337305">
    <property type="component" value="Unassembled WGS sequence"/>
</dbReference>
<dbReference type="SUPFAM" id="SSF52833">
    <property type="entry name" value="Thioredoxin-like"/>
    <property type="match status" value="1"/>
</dbReference>
<accession>A0ABU7XXN5</accession>
<dbReference type="PROSITE" id="PS00194">
    <property type="entry name" value="THIOREDOXIN_1"/>
    <property type="match status" value="1"/>
</dbReference>
<evidence type="ECO:0000256" key="2">
    <source>
        <dbReference type="SAM" id="SignalP"/>
    </source>
</evidence>
<organism evidence="4 5">
    <name type="scientific">Flavivirga spongiicola</name>
    <dbReference type="NCBI Taxonomy" id="421621"/>
    <lineage>
        <taxon>Bacteria</taxon>
        <taxon>Pseudomonadati</taxon>
        <taxon>Bacteroidota</taxon>
        <taxon>Flavobacteriia</taxon>
        <taxon>Flavobacteriales</taxon>
        <taxon>Flavobacteriaceae</taxon>
        <taxon>Flavivirga</taxon>
    </lineage>
</organism>
<keyword evidence="5" id="KW-1185">Reference proteome</keyword>
<protein>
    <submittedName>
        <fullName evidence="4">Thioredoxin family protein</fullName>
    </submittedName>
</protein>
<comment type="caution">
    <text evidence="4">The sequence shown here is derived from an EMBL/GenBank/DDBJ whole genome shotgun (WGS) entry which is preliminary data.</text>
</comment>
<dbReference type="InterPro" id="IPR017937">
    <property type="entry name" value="Thioredoxin_CS"/>
</dbReference>
<dbReference type="InterPro" id="IPR013766">
    <property type="entry name" value="Thioredoxin_domain"/>
</dbReference>
<evidence type="ECO:0000313" key="5">
    <source>
        <dbReference type="Proteomes" id="UP001337305"/>
    </source>
</evidence>
<dbReference type="EMBL" id="JAODOP010000004">
    <property type="protein sequence ID" value="MEF3835473.1"/>
    <property type="molecule type" value="Genomic_DNA"/>
</dbReference>
<gene>
    <name evidence="4" type="ORF">N1F79_20280</name>
</gene>
<dbReference type="PROSITE" id="PS51352">
    <property type="entry name" value="THIOREDOXIN_2"/>
    <property type="match status" value="1"/>
</dbReference>
<evidence type="ECO:0000313" key="4">
    <source>
        <dbReference type="EMBL" id="MEF3835473.1"/>
    </source>
</evidence>
<keyword evidence="1" id="KW-0676">Redox-active center</keyword>
<dbReference type="Gene3D" id="3.40.30.10">
    <property type="entry name" value="Glutaredoxin"/>
    <property type="match status" value="1"/>
</dbReference>
<keyword evidence="2" id="KW-0732">Signal</keyword>
<evidence type="ECO:0000256" key="1">
    <source>
        <dbReference type="ARBA" id="ARBA00023284"/>
    </source>
</evidence>